<dbReference type="EMBL" id="JAADZU010000041">
    <property type="protein sequence ID" value="NDK90574.1"/>
    <property type="molecule type" value="Genomic_DNA"/>
</dbReference>
<name>A0A7K3LQN3_9ACTN</name>
<protein>
    <recommendedName>
        <fullName evidence="1">Dimethylamine monooxygenase subunit DmmA-like C-terminal domain-containing protein</fullName>
    </recommendedName>
</protein>
<sequence length="202" mass="20240">MSADISAGTRTQLPFTSIPEWARPTTDSDGNTEIPAPQCTGSSYLLVGIGPAAAAVTSAWAPALAGVPGRLIEAADADTAVDALAAALAEATVGVRVLLTGPIGACLSARATAVAAGVEDDEIQVVPVGSGPIDVFCSHCRTITTADAGLDAIVDCAGCDRGLLVYYHVSRRSGSFLGFMADAETTPAATAPPDNPSQESPA</sequence>
<dbReference type="Pfam" id="PF22289">
    <property type="entry name" value="DmmA-like_C"/>
    <property type="match status" value="1"/>
</dbReference>
<dbReference type="AlphaFoldDB" id="A0A7K3LQN3"/>
<comment type="caution">
    <text evidence="2">The sequence shown here is derived from an EMBL/GenBank/DDBJ whole genome shotgun (WGS) entry which is preliminary data.</text>
</comment>
<feature type="domain" description="Dimethylamine monooxygenase subunit DmmA-like C-terminal" evidence="1">
    <location>
        <begin position="135"/>
        <end position="178"/>
    </location>
</feature>
<dbReference type="InterPro" id="IPR048037">
    <property type="entry name" value="DmmA-like_C"/>
</dbReference>
<organism evidence="2 3">
    <name type="scientific">Gordonia desulfuricans</name>
    <dbReference type="NCBI Taxonomy" id="89051"/>
    <lineage>
        <taxon>Bacteria</taxon>
        <taxon>Bacillati</taxon>
        <taxon>Actinomycetota</taxon>
        <taxon>Actinomycetes</taxon>
        <taxon>Mycobacteriales</taxon>
        <taxon>Gordoniaceae</taxon>
        <taxon>Gordonia</taxon>
    </lineage>
</organism>
<evidence type="ECO:0000259" key="1">
    <source>
        <dbReference type="Pfam" id="PF22289"/>
    </source>
</evidence>
<accession>A0A7K3LQN3</accession>
<proteinExistence type="predicted"/>
<keyword evidence="3" id="KW-1185">Reference proteome</keyword>
<evidence type="ECO:0000313" key="3">
    <source>
        <dbReference type="Proteomes" id="UP000466307"/>
    </source>
</evidence>
<dbReference type="Proteomes" id="UP000466307">
    <property type="component" value="Unassembled WGS sequence"/>
</dbReference>
<evidence type="ECO:0000313" key="2">
    <source>
        <dbReference type="EMBL" id="NDK90574.1"/>
    </source>
</evidence>
<gene>
    <name evidence="2" type="ORF">GYA93_13435</name>
</gene>
<dbReference type="NCBIfam" id="NF041259">
    <property type="entry name" value="mono_DmmA_fam"/>
    <property type="match status" value="1"/>
</dbReference>
<reference evidence="2 3" key="1">
    <citation type="submission" date="2020-01" db="EMBL/GenBank/DDBJ databases">
        <title>Investigation of new actinobacteria for the biodesulphurisation of diesel fuel.</title>
        <authorList>
            <person name="Athi Narayanan S.M."/>
        </authorList>
    </citation>
    <scope>NUCLEOTIDE SEQUENCE [LARGE SCALE GENOMIC DNA]</scope>
    <source>
        <strain evidence="2 3">213E</strain>
    </source>
</reference>